<reference evidence="2 3" key="1">
    <citation type="journal article" date="2020" name="Genome Biol. Evol.">
        <title>Comparative genomics of Sclerotiniaceae.</title>
        <authorList>
            <person name="Valero Jimenez C.A."/>
            <person name="Steentjes M."/>
            <person name="Scholten O.E."/>
            <person name="Van Kan J.A.L."/>
        </authorList>
    </citation>
    <scope>NUCLEOTIDE SEQUENCE [LARGE SCALE GENOMIC DNA]</scope>
    <source>
        <strain evidence="2 3">MUCL 94</strain>
    </source>
</reference>
<keyword evidence="3" id="KW-1185">Reference proteome</keyword>
<sequence length="259" mass="28900">MSTNVFALALLNGDLTLLSALHGTQPGRNCEGLQCFPLSKSIRNCSLDSQDPSDRISYQLDTHVLSEKGLGTEGNFWEMTEKIDLWSSVDALEFLESQWNRMMSMCLRAETSNGNMDATLREDIDELAIWAAWSVIRCLHANTKYPQLAMFQAKGSGIECLCISDRLCKYGFIFAGRLEDSDTDEPLTAVFDCDNTGYIFTPRSTSLTEPVKLGQEPVSFIVVKQESLAQQHVLCCERLVRGIWGDTTSSKPCCLAWNI</sequence>
<evidence type="ECO:0000313" key="2">
    <source>
        <dbReference type="EMBL" id="KAF7948285.1"/>
    </source>
</evidence>
<dbReference type="AlphaFoldDB" id="A0A9P5M4E0"/>
<keyword evidence="1" id="KW-0732">Signal</keyword>
<evidence type="ECO:0000256" key="1">
    <source>
        <dbReference type="SAM" id="SignalP"/>
    </source>
</evidence>
<evidence type="ECO:0008006" key="4">
    <source>
        <dbReference type="Google" id="ProtNLM"/>
    </source>
</evidence>
<dbReference type="GeneID" id="62147285"/>
<organism evidence="2 3">
    <name type="scientific">Botrytis byssoidea</name>
    <dbReference type="NCBI Taxonomy" id="139641"/>
    <lineage>
        <taxon>Eukaryota</taxon>
        <taxon>Fungi</taxon>
        <taxon>Dikarya</taxon>
        <taxon>Ascomycota</taxon>
        <taxon>Pezizomycotina</taxon>
        <taxon>Leotiomycetes</taxon>
        <taxon>Helotiales</taxon>
        <taxon>Sclerotiniaceae</taxon>
        <taxon>Botrytis</taxon>
    </lineage>
</organism>
<name>A0A9P5M4E0_9HELO</name>
<protein>
    <recommendedName>
        <fullName evidence="4">Heterokaryon incompatibility domain-containing protein</fullName>
    </recommendedName>
</protein>
<proteinExistence type="predicted"/>
<evidence type="ECO:0000313" key="3">
    <source>
        <dbReference type="Proteomes" id="UP000710849"/>
    </source>
</evidence>
<comment type="caution">
    <text evidence="2">The sequence shown here is derived from an EMBL/GenBank/DDBJ whole genome shotgun (WGS) entry which is preliminary data.</text>
</comment>
<accession>A0A9P5M4E0</accession>
<dbReference type="EMBL" id="RCSW01000006">
    <property type="protein sequence ID" value="KAF7948285.1"/>
    <property type="molecule type" value="Genomic_DNA"/>
</dbReference>
<dbReference type="Proteomes" id="UP000710849">
    <property type="component" value="Unassembled WGS sequence"/>
</dbReference>
<gene>
    <name evidence="2" type="ORF">EAE97_003696</name>
</gene>
<feature type="chain" id="PRO_5040365840" description="Heterokaryon incompatibility domain-containing protein" evidence="1">
    <location>
        <begin position="21"/>
        <end position="259"/>
    </location>
</feature>
<feature type="signal peptide" evidence="1">
    <location>
        <begin position="1"/>
        <end position="20"/>
    </location>
</feature>
<dbReference type="RefSeq" id="XP_038734817.1">
    <property type="nucleotide sequence ID" value="XM_038874208.1"/>
</dbReference>